<dbReference type="PRINTS" id="PR00080">
    <property type="entry name" value="SDRFAMILY"/>
</dbReference>
<reference evidence="4" key="1">
    <citation type="journal article" date="2019" name="Int. J. Syst. Evol. Microbiol.">
        <title>The Global Catalogue of Microorganisms (GCM) 10K type strain sequencing project: providing services to taxonomists for standard genome sequencing and annotation.</title>
        <authorList>
            <consortium name="The Broad Institute Genomics Platform"/>
            <consortium name="The Broad Institute Genome Sequencing Center for Infectious Disease"/>
            <person name="Wu L."/>
            <person name="Ma J."/>
        </authorList>
    </citation>
    <scope>NUCLEOTIDE SEQUENCE [LARGE SCALE GENOMIC DNA]</scope>
    <source>
        <strain evidence="4">CCUG 62982</strain>
    </source>
</reference>
<dbReference type="InterPro" id="IPR002347">
    <property type="entry name" value="SDR_fam"/>
</dbReference>
<dbReference type="InterPro" id="IPR036291">
    <property type="entry name" value="NAD(P)-bd_dom_sf"/>
</dbReference>
<proteinExistence type="inferred from homology"/>
<dbReference type="Proteomes" id="UP001596977">
    <property type="component" value="Unassembled WGS sequence"/>
</dbReference>
<dbReference type="Pfam" id="PF13561">
    <property type="entry name" value="adh_short_C2"/>
    <property type="match status" value="1"/>
</dbReference>
<name>A0ABW3HCX2_9SPHN</name>
<accession>A0ABW3HCX2</accession>
<dbReference type="EMBL" id="JBHTJG010000006">
    <property type="protein sequence ID" value="MFD0947362.1"/>
    <property type="molecule type" value="Genomic_DNA"/>
</dbReference>
<feature type="domain" description="Dienelactone hydrolase" evidence="2">
    <location>
        <begin position="283"/>
        <end position="505"/>
    </location>
</feature>
<evidence type="ECO:0000313" key="3">
    <source>
        <dbReference type="EMBL" id="MFD0947362.1"/>
    </source>
</evidence>
<dbReference type="SUPFAM" id="SSF53474">
    <property type="entry name" value="alpha/beta-Hydrolases"/>
    <property type="match status" value="1"/>
</dbReference>
<evidence type="ECO:0000313" key="4">
    <source>
        <dbReference type="Proteomes" id="UP001596977"/>
    </source>
</evidence>
<dbReference type="PANTHER" id="PTHR42760">
    <property type="entry name" value="SHORT-CHAIN DEHYDROGENASES/REDUCTASES FAMILY MEMBER"/>
    <property type="match status" value="1"/>
</dbReference>
<comment type="similarity">
    <text evidence="1">Belongs to the short-chain dehydrogenases/reductases (SDR) family.</text>
</comment>
<sequence>MITGTAGGQGRAAALAFAREGARIVGCDMKEAQSAETVALVRAEGGEMTAMAPVDLSNEDAATGWVNDAAAVYGGIDVLYNNAALGRIGPLMGMSTASWHFTLKYELDILFFVTRAAWPHLVARGGGSIINTGSIIGSRGSDMPMAAHGAGKAGVIGLTAHMALEGGPSGIRANCISPGLIANDMFKDLLRDPNDNMHKQVRTSPLGRIGRPEDVAGLAVFLASDESSYITGTNIVVDGGQTLGIGMSFGSEPVFAAPPEPETLPAAQGEELAIETPDGTSQAWLFTPREGAGPWPAVLLYTDIMGVRPLFKAMAQRLADAGHAVLLPNLFHRLGPPVEPPLSVKNSGEFGRLLSMAGTLTKETIERDSGAWLAALAARPEAAEGPAACVGYCMSGSMAIWTAAAHPDRVNAVAVFHGGHMVMGRPDSPHNLVGESRARFYFGCAETDAFMTADHIAGLRAALEDAGRPHEIEVYPGTYHGFAIADASYHPEGGERHWRKLVEFLA</sequence>
<evidence type="ECO:0000256" key="1">
    <source>
        <dbReference type="ARBA" id="ARBA00006484"/>
    </source>
</evidence>
<dbReference type="InterPro" id="IPR029058">
    <property type="entry name" value="AB_hydrolase_fold"/>
</dbReference>
<dbReference type="PRINTS" id="PR00081">
    <property type="entry name" value="GDHRDH"/>
</dbReference>
<dbReference type="Pfam" id="PF01738">
    <property type="entry name" value="DLH"/>
    <property type="match status" value="1"/>
</dbReference>
<keyword evidence="4" id="KW-1185">Reference proteome</keyword>
<organism evidence="3 4">
    <name type="scientific">Sphingomonas canadensis</name>
    <dbReference type="NCBI Taxonomy" id="1219257"/>
    <lineage>
        <taxon>Bacteria</taxon>
        <taxon>Pseudomonadati</taxon>
        <taxon>Pseudomonadota</taxon>
        <taxon>Alphaproteobacteria</taxon>
        <taxon>Sphingomonadales</taxon>
        <taxon>Sphingomonadaceae</taxon>
        <taxon>Sphingomonas</taxon>
    </lineage>
</organism>
<evidence type="ECO:0000259" key="2">
    <source>
        <dbReference type="Pfam" id="PF01738"/>
    </source>
</evidence>
<dbReference type="RefSeq" id="WP_264944863.1">
    <property type="nucleotide sequence ID" value="NZ_JAPDRA010000006.1"/>
</dbReference>
<comment type="caution">
    <text evidence="3">The sequence shown here is derived from an EMBL/GenBank/DDBJ whole genome shotgun (WGS) entry which is preliminary data.</text>
</comment>
<dbReference type="InterPro" id="IPR002925">
    <property type="entry name" value="Dienelactn_hydro"/>
</dbReference>
<dbReference type="SUPFAM" id="SSF51735">
    <property type="entry name" value="NAD(P)-binding Rossmann-fold domains"/>
    <property type="match status" value="1"/>
</dbReference>
<protein>
    <submittedName>
        <fullName evidence="3">SDR family oxidoreductase</fullName>
    </submittedName>
</protein>
<dbReference type="Gene3D" id="3.40.50.720">
    <property type="entry name" value="NAD(P)-binding Rossmann-like Domain"/>
    <property type="match status" value="1"/>
</dbReference>
<dbReference type="Gene3D" id="3.40.50.1820">
    <property type="entry name" value="alpha/beta hydrolase"/>
    <property type="match status" value="1"/>
</dbReference>
<gene>
    <name evidence="3" type="ORF">ACFQ1E_13515</name>
</gene>